<dbReference type="InterPro" id="IPR002110">
    <property type="entry name" value="Ankyrin_rpt"/>
</dbReference>
<dbReference type="SMART" id="SM00248">
    <property type="entry name" value="ANK"/>
    <property type="match status" value="4"/>
</dbReference>
<dbReference type="KEGG" id="dfa:DFA_02951"/>
<evidence type="ECO:0008006" key="3">
    <source>
        <dbReference type="Google" id="ProtNLM"/>
    </source>
</evidence>
<accession>F4PG73</accession>
<reference evidence="2" key="1">
    <citation type="journal article" date="2011" name="Genome Res.">
        <title>Phylogeny-wide analysis of social amoeba genomes highlights ancient origins for complex intercellular communication.</title>
        <authorList>
            <person name="Heidel A.J."/>
            <person name="Lawal H.M."/>
            <person name="Felder M."/>
            <person name="Schilde C."/>
            <person name="Helps N.R."/>
            <person name="Tunggal B."/>
            <person name="Rivero F."/>
            <person name="John U."/>
            <person name="Schleicher M."/>
            <person name="Eichinger L."/>
            <person name="Platzer M."/>
            <person name="Noegel A.A."/>
            <person name="Schaap P."/>
            <person name="Gloeckner G."/>
        </authorList>
    </citation>
    <scope>NUCLEOTIDE SEQUENCE [LARGE SCALE GENOMIC DNA]</scope>
    <source>
        <strain evidence="2">SH3</strain>
    </source>
</reference>
<gene>
    <name evidence="1" type="ORF">DFA_02951</name>
</gene>
<dbReference type="Pfam" id="PF12796">
    <property type="entry name" value="Ank_2"/>
    <property type="match status" value="1"/>
</dbReference>
<dbReference type="Proteomes" id="UP000007797">
    <property type="component" value="Unassembled WGS sequence"/>
</dbReference>
<dbReference type="InterPro" id="IPR036770">
    <property type="entry name" value="Ankyrin_rpt-contain_sf"/>
</dbReference>
<dbReference type="RefSeq" id="XP_004362558.1">
    <property type="nucleotide sequence ID" value="XM_004362501.1"/>
</dbReference>
<dbReference type="EMBL" id="GL883006">
    <property type="protein sequence ID" value="EGG24707.1"/>
    <property type="molecule type" value="Genomic_DNA"/>
</dbReference>
<dbReference type="Gene3D" id="1.25.40.20">
    <property type="entry name" value="Ankyrin repeat-containing domain"/>
    <property type="match status" value="1"/>
</dbReference>
<evidence type="ECO:0000313" key="1">
    <source>
        <dbReference type="EMBL" id="EGG24707.1"/>
    </source>
</evidence>
<dbReference type="PANTHER" id="PTHR44207">
    <property type="entry name" value="SURFACE ANTIGEN BSPA-LIKE-RELATED"/>
    <property type="match status" value="1"/>
</dbReference>
<keyword evidence="2" id="KW-1185">Reference proteome</keyword>
<dbReference type="PANTHER" id="PTHR44207:SF1">
    <property type="entry name" value="SURFACE ANTIGEN BSPA-LIKE"/>
    <property type="match status" value="1"/>
</dbReference>
<proteinExistence type="predicted"/>
<dbReference type="SUPFAM" id="SSF48403">
    <property type="entry name" value="Ankyrin repeat"/>
    <property type="match status" value="1"/>
</dbReference>
<sequence>MSFQQILQSHYIRKLIFGYVRDIHTHSELYTFQADHLKHLSVGYLLTHQCKNLIPLKLGYTTLVQPDSSSTSSSSSSSLIFKSYKQSKQLWCLKDFDQSFFMNNHSLPLFLYFYNTILKDEQERLYFFTVMYRSYYVLDVCCGASLEIVKFLHERHFNYHEPYLYAIDRNNMAVLKYLFDTPTFTFKAKQRMNALARASKRGLFEMIHELLKECQPPDHPFYVTVQTLHDVIEPNMTAFDRIVPIQPTTENQKLALLQLFLEVFKSKVQVREKFMKTSPTDSTKLIPDERMVDKLPPLEIINIHFASLLGQAARRGYLNITKYLISLCQKDPSIHLSSSKDKITLLHYAIHSNHFETIQFIYQFIIDLNNNNNNQSNTDVVIPDQILDELDPDLDHRERFRVLMQNQPVFSSGTFRAMSWHNLELIKFLDQEKVFKVDTLDFQDMLTKTNGSFEVFKYLTNQQDKFPQFYCPSFAQVSEKIQEIQDSHRPYVSNHIFQQIDPTYYHCLNQ</sequence>
<name>F4PG73_CACFS</name>
<evidence type="ECO:0000313" key="2">
    <source>
        <dbReference type="Proteomes" id="UP000007797"/>
    </source>
</evidence>
<dbReference type="AlphaFoldDB" id="F4PG73"/>
<dbReference type="GeneID" id="14877151"/>
<protein>
    <recommendedName>
        <fullName evidence="3">Ankyrin repeat-containing protein</fullName>
    </recommendedName>
</protein>
<organism evidence="1 2">
    <name type="scientific">Cavenderia fasciculata</name>
    <name type="common">Slime mold</name>
    <name type="synonym">Dictyostelium fasciculatum</name>
    <dbReference type="NCBI Taxonomy" id="261658"/>
    <lineage>
        <taxon>Eukaryota</taxon>
        <taxon>Amoebozoa</taxon>
        <taxon>Evosea</taxon>
        <taxon>Eumycetozoa</taxon>
        <taxon>Dictyostelia</taxon>
        <taxon>Acytosteliales</taxon>
        <taxon>Cavenderiaceae</taxon>
        <taxon>Cavenderia</taxon>
    </lineage>
</organism>